<dbReference type="InterPro" id="IPR000683">
    <property type="entry name" value="Gfo/Idh/MocA-like_OxRdtase_N"/>
</dbReference>
<accession>D8T4J2</accession>
<dbReference type="EMBL" id="GL377674">
    <property type="protein sequence ID" value="EFJ08367.1"/>
    <property type="molecule type" value="Genomic_DNA"/>
</dbReference>
<feature type="domain" description="Gfo/Idh/MocA-like oxidoreductase N-terminal" evidence="1">
    <location>
        <begin position="11"/>
        <end position="137"/>
    </location>
</feature>
<dbReference type="Proteomes" id="UP000001514">
    <property type="component" value="Unassembled WGS sequence"/>
</dbReference>
<dbReference type="Pfam" id="PF01408">
    <property type="entry name" value="GFO_IDH_MocA"/>
    <property type="match status" value="1"/>
</dbReference>
<dbReference type="KEGG" id="smo:SELMODRAFT_236048"/>
<dbReference type="Gene3D" id="3.40.50.720">
    <property type="entry name" value="NAD(P)-binding Rossmann-like Domain"/>
    <property type="match status" value="1"/>
</dbReference>
<dbReference type="Pfam" id="PF02894">
    <property type="entry name" value="GFO_IDH_MocA_C"/>
    <property type="match status" value="1"/>
</dbReference>
<gene>
    <name evidence="3" type="ORF">SELMODRAFT_236048</name>
</gene>
<evidence type="ECO:0000313" key="3">
    <source>
        <dbReference type="EMBL" id="EFJ08367.1"/>
    </source>
</evidence>
<dbReference type="AlphaFoldDB" id="D8T4J2"/>
<dbReference type="eggNOG" id="KOG2741">
    <property type="taxonomic scope" value="Eukaryota"/>
</dbReference>
<evidence type="ECO:0000313" key="4">
    <source>
        <dbReference type="Proteomes" id="UP000001514"/>
    </source>
</evidence>
<dbReference type="SUPFAM" id="SSF55347">
    <property type="entry name" value="Glyceraldehyde-3-phosphate dehydrogenase-like, C-terminal domain"/>
    <property type="match status" value="1"/>
</dbReference>
<evidence type="ECO:0008006" key="5">
    <source>
        <dbReference type="Google" id="ProtNLM"/>
    </source>
</evidence>
<organism evidence="4">
    <name type="scientific">Selaginella moellendorffii</name>
    <name type="common">Spikemoss</name>
    <dbReference type="NCBI Taxonomy" id="88036"/>
    <lineage>
        <taxon>Eukaryota</taxon>
        <taxon>Viridiplantae</taxon>
        <taxon>Streptophyta</taxon>
        <taxon>Embryophyta</taxon>
        <taxon>Tracheophyta</taxon>
        <taxon>Lycopodiopsida</taxon>
        <taxon>Selaginellales</taxon>
        <taxon>Selaginellaceae</taxon>
        <taxon>Selaginella</taxon>
    </lineage>
</organism>
<dbReference type="InParanoid" id="D8T4J2"/>
<dbReference type="STRING" id="88036.D8T4J2"/>
<evidence type="ECO:0000259" key="1">
    <source>
        <dbReference type="Pfam" id="PF01408"/>
    </source>
</evidence>
<dbReference type="PANTHER" id="PTHR43593">
    <property type="match status" value="1"/>
</dbReference>
<dbReference type="InterPro" id="IPR004104">
    <property type="entry name" value="Gfo/Idh/MocA-like_OxRdtase_C"/>
</dbReference>
<protein>
    <recommendedName>
        <fullName evidence="5">Gfo/Idh/MocA-like oxidoreductase N-terminal domain-containing protein</fullName>
    </recommendedName>
</protein>
<dbReference type="GO" id="GO:0000166">
    <property type="term" value="F:nucleotide binding"/>
    <property type="evidence" value="ECO:0007669"/>
    <property type="project" value="InterPro"/>
</dbReference>
<feature type="domain" description="Gfo/Idh/MocA-like oxidoreductase C-terminal" evidence="2">
    <location>
        <begin position="153"/>
        <end position="366"/>
    </location>
</feature>
<dbReference type="InterPro" id="IPR050424">
    <property type="entry name" value="Gfo-Idh-MocA_inositol_DH"/>
</dbReference>
<name>D8T4J2_SELML</name>
<reference evidence="3 4" key="1">
    <citation type="journal article" date="2011" name="Science">
        <title>The Selaginella genome identifies genetic changes associated with the evolution of vascular plants.</title>
        <authorList>
            <person name="Banks J.A."/>
            <person name="Nishiyama T."/>
            <person name="Hasebe M."/>
            <person name="Bowman J.L."/>
            <person name="Gribskov M."/>
            <person name="dePamphilis C."/>
            <person name="Albert V.A."/>
            <person name="Aono N."/>
            <person name="Aoyama T."/>
            <person name="Ambrose B.A."/>
            <person name="Ashton N.W."/>
            <person name="Axtell M.J."/>
            <person name="Barker E."/>
            <person name="Barker M.S."/>
            <person name="Bennetzen J.L."/>
            <person name="Bonawitz N.D."/>
            <person name="Chapple C."/>
            <person name="Cheng C."/>
            <person name="Correa L.G."/>
            <person name="Dacre M."/>
            <person name="DeBarry J."/>
            <person name="Dreyer I."/>
            <person name="Elias M."/>
            <person name="Engstrom E.M."/>
            <person name="Estelle M."/>
            <person name="Feng L."/>
            <person name="Finet C."/>
            <person name="Floyd S.K."/>
            <person name="Frommer W.B."/>
            <person name="Fujita T."/>
            <person name="Gramzow L."/>
            <person name="Gutensohn M."/>
            <person name="Harholt J."/>
            <person name="Hattori M."/>
            <person name="Heyl A."/>
            <person name="Hirai T."/>
            <person name="Hiwatashi Y."/>
            <person name="Ishikawa M."/>
            <person name="Iwata M."/>
            <person name="Karol K.G."/>
            <person name="Koehler B."/>
            <person name="Kolukisaoglu U."/>
            <person name="Kubo M."/>
            <person name="Kurata T."/>
            <person name="Lalonde S."/>
            <person name="Li K."/>
            <person name="Li Y."/>
            <person name="Litt A."/>
            <person name="Lyons E."/>
            <person name="Manning G."/>
            <person name="Maruyama T."/>
            <person name="Michael T.P."/>
            <person name="Mikami K."/>
            <person name="Miyazaki S."/>
            <person name="Morinaga S."/>
            <person name="Murata T."/>
            <person name="Mueller-Roeber B."/>
            <person name="Nelson D.R."/>
            <person name="Obara M."/>
            <person name="Oguri Y."/>
            <person name="Olmstead R.G."/>
            <person name="Onodera N."/>
            <person name="Petersen B.L."/>
            <person name="Pils B."/>
            <person name="Prigge M."/>
            <person name="Rensing S.A."/>
            <person name="Riano-Pachon D.M."/>
            <person name="Roberts A.W."/>
            <person name="Sato Y."/>
            <person name="Scheller H.V."/>
            <person name="Schulz B."/>
            <person name="Schulz C."/>
            <person name="Shakirov E.V."/>
            <person name="Shibagaki N."/>
            <person name="Shinohara N."/>
            <person name="Shippen D.E."/>
            <person name="Soerensen I."/>
            <person name="Sotooka R."/>
            <person name="Sugimoto N."/>
            <person name="Sugita M."/>
            <person name="Sumikawa N."/>
            <person name="Tanurdzic M."/>
            <person name="Theissen G."/>
            <person name="Ulvskov P."/>
            <person name="Wakazuki S."/>
            <person name="Weng J.K."/>
            <person name="Willats W.W."/>
            <person name="Wipf D."/>
            <person name="Wolf P.G."/>
            <person name="Yang L."/>
            <person name="Zimmer A.D."/>
            <person name="Zhu Q."/>
            <person name="Mitros T."/>
            <person name="Hellsten U."/>
            <person name="Loque D."/>
            <person name="Otillar R."/>
            <person name="Salamov A."/>
            <person name="Schmutz J."/>
            <person name="Shapiro H."/>
            <person name="Lindquist E."/>
            <person name="Lucas S."/>
            <person name="Rokhsar D."/>
            <person name="Grigoriev I.V."/>
        </authorList>
    </citation>
    <scope>NUCLEOTIDE SEQUENCE [LARGE SCALE GENOMIC DNA]</scope>
</reference>
<evidence type="ECO:0000259" key="2">
    <source>
        <dbReference type="Pfam" id="PF02894"/>
    </source>
</evidence>
<dbReference type="Gene3D" id="3.30.360.10">
    <property type="entry name" value="Dihydrodipicolinate Reductase, domain 2"/>
    <property type="match status" value="1"/>
</dbReference>
<dbReference type="Gramene" id="EFJ08367">
    <property type="protein sequence ID" value="EFJ08367"/>
    <property type="gene ID" value="SELMODRAFT_236048"/>
</dbReference>
<dbReference type="OrthoDB" id="446809at2759"/>
<dbReference type="FunCoup" id="D8T4J2">
    <property type="interactions" value="14"/>
</dbReference>
<dbReference type="PANTHER" id="PTHR43593:SF1">
    <property type="entry name" value="INOSITOL 2-DEHYDROGENASE"/>
    <property type="match status" value="1"/>
</dbReference>
<sequence length="373" mass="40894">MAAWCETPGVIKYGIIGVGMMGREHILNLAVVEGAEVVAIADPFEPSRQAAVKIANSIQRGHTLQVFEDHKALLDSGGCDVVIVSTPNMTHARILLDILSHHRTHHVLVEKPLCTTVADCKEVLEAAKSRPDILLQVGLEYRYMPPIARLIKEVKLGRVGTVKMVAIREHRFPFLVKVHDWNRFNKNSGGTLVEKCCHFFDLMNLIIGSQPVRVMASGGQDVNHLDEVYDGKVPDIIDNAYVIVDYSSGARSMLDLCMFAEGGQNEQEICVTGNAGKVEAFVPDNTVRIGSRSGGRQNVETIKVFNSRVRYEGLHHGSSYLEHLEFLAAIKSHGKKPPAVSLDDGLLSVAIGVAAQKSIELGRAVSMEEIKVF</sequence>
<dbReference type="HOGENOM" id="CLU_023194_13_0_1"/>
<dbReference type="SUPFAM" id="SSF51735">
    <property type="entry name" value="NAD(P)-binding Rossmann-fold domains"/>
    <property type="match status" value="1"/>
</dbReference>
<keyword evidence="4" id="KW-1185">Reference proteome</keyword>
<dbReference type="OMA" id="ICQVGFM"/>
<dbReference type="InterPro" id="IPR036291">
    <property type="entry name" value="NAD(P)-bd_dom_sf"/>
</dbReference>
<proteinExistence type="predicted"/>